<accession>A0AAV0BPW5</accession>
<name>A0AAV0BPW5_PHAPC</name>
<organism evidence="2 3">
    <name type="scientific">Phakopsora pachyrhizi</name>
    <name type="common">Asian soybean rust disease fungus</name>
    <dbReference type="NCBI Taxonomy" id="170000"/>
    <lineage>
        <taxon>Eukaryota</taxon>
        <taxon>Fungi</taxon>
        <taxon>Dikarya</taxon>
        <taxon>Basidiomycota</taxon>
        <taxon>Pucciniomycotina</taxon>
        <taxon>Pucciniomycetes</taxon>
        <taxon>Pucciniales</taxon>
        <taxon>Phakopsoraceae</taxon>
        <taxon>Phakopsora</taxon>
    </lineage>
</organism>
<protein>
    <submittedName>
        <fullName evidence="2">Expressed protein</fullName>
    </submittedName>
</protein>
<keyword evidence="3" id="KW-1185">Reference proteome</keyword>
<feature type="signal peptide" evidence="1">
    <location>
        <begin position="1"/>
        <end position="24"/>
    </location>
</feature>
<feature type="chain" id="PRO_5043347857" evidence="1">
    <location>
        <begin position="25"/>
        <end position="162"/>
    </location>
</feature>
<comment type="caution">
    <text evidence="2">The sequence shown here is derived from an EMBL/GenBank/DDBJ whole genome shotgun (WGS) entry which is preliminary data.</text>
</comment>
<proteinExistence type="predicted"/>
<evidence type="ECO:0000256" key="1">
    <source>
        <dbReference type="SAM" id="SignalP"/>
    </source>
</evidence>
<dbReference type="AlphaFoldDB" id="A0AAV0BPW5"/>
<evidence type="ECO:0000313" key="2">
    <source>
        <dbReference type="EMBL" id="CAH7688563.1"/>
    </source>
</evidence>
<reference evidence="2" key="1">
    <citation type="submission" date="2022-06" db="EMBL/GenBank/DDBJ databases">
        <authorList>
            <consortium name="SYNGENTA / RWTH Aachen University"/>
        </authorList>
    </citation>
    <scope>NUCLEOTIDE SEQUENCE</scope>
</reference>
<gene>
    <name evidence="2" type="ORF">PPACK8108_LOCUS23532</name>
</gene>
<dbReference type="Proteomes" id="UP001153365">
    <property type="component" value="Unassembled WGS sequence"/>
</dbReference>
<keyword evidence="1" id="KW-0732">Signal</keyword>
<evidence type="ECO:0000313" key="3">
    <source>
        <dbReference type="Proteomes" id="UP001153365"/>
    </source>
</evidence>
<sequence length="162" mass="17657">MLNLSFSGLLIFACVLFQFTSISAKNLTATAVKNALYSSCEKSALAKPCGGALDKLYDTGRFKSFTIEKQVHFDKTSNCKFTWWTDTQVAALNVSKTSVQNALLEIESECVANGLSPTQHTNTSSSADVPTGKGVYVGTLVRAFLTNYLSKQYVVLELELFS</sequence>
<dbReference type="EMBL" id="CALTRL010005990">
    <property type="protein sequence ID" value="CAH7688563.1"/>
    <property type="molecule type" value="Genomic_DNA"/>
</dbReference>